<evidence type="ECO:0000313" key="1">
    <source>
        <dbReference type="EMBL" id="AUV60701.1"/>
    </source>
</evidence>
<keyword evidence="2" id="KW-1185">Reference proteome</keyword>
<organism evidence="1 2">
    <name type="scientific">Gordonia phage SteveFrench</name>
    <dbReference type="NCBI Taxonomy" id="2079281"/>
    <lineage>
        <taxon>Viruses</taxon>
        <taxon>Duplodnaviria</taxon>
        <taxon>Heunggongvirae</taxon>
        <taxon>Uroviricota</taxon>
        <taxon>Caudoviricetes</taxon>
        <taxon>Montyvirus</taxon>
        <taxon>Montyvirus stevefrench</taxon>
    </lineage>
</organism>
<evidence type="ECO:0000313" key="2">
    <source>
        <dbReference type="Proteomes" id="UP000241128"/>
    </source>
</evidence>
<name>A0A2K9VEM0_9CAUD</name>
<sequence>MTVTETTHQITAQVSYAFARKHSDYGSPSLDVVIEEVGRGWCVIAHNKGDLECYEAFDSTPDLITWLQSPEVLTWHLDDEQVSIGELLAVI</sequence>
<protein>
    <submittedName>
        <fullName evidence="1">Uncharacterized protein</fullName>
    </submittedName>
</protein>
<accession>A0A2K9VEM0</accession>
<proteinExistence type="predicted"/>
<reference evidence="1 2" key="1">
    <citation type="submission" date="2018-01" db="EMBL/GenBank/DDBJ databases">
        <authorList>
            <person name="Brammer T.X."/>
            <person name="Firkus N.C."/>
            <person name="Haglund K.L."/>
            <person name="Heubel C."/>
            <person name="Johnson K."/>
            <person name="Lowery J.D."/>
            <person name="Neidermyer S.M."/>
            <person name="Richards M.A."/>
            <person name="Urick M.N."/>
            <person name="Bonilla J.A."/>
            <person name="Klyczek K."/>
            <person name="Garlena R.A."/>
            <person name="Russell D.A."/>
            <person name="Pope W.H."/>
            <person name="Jacobs-Sera D."/>
            <person name="Hendrix R.W."/>
            <person name="Hatfull G.F."/>
        </authorList>
    </citation>
    <scope>NUCLEOTIDE SEQUENCE [LARGE SCALE GENOMIC DNA]</scope>
</reference>
<dbReference type="EMBL" id="MG770214">
    <property type="protein sequence ID" value="AUV60701.1"/>
    <property type="molecule type" value="Genomic_DNA"/>
</dbReference>
<dbReference type="Proteomes" id="UP000241128">
    <property type="component" value="Segment"/>
</dbReference>
<gene>
    <name evidence="1" type="ORF">SEA_STEVEFRENCH_99</name>
</gene>